<dbReference type="AlphaFoldDB" id="A0A1Y2E2Q0"/>
<accession>A0A1Y2E2Q0</accession>
<protein>
    <recommendedName>
        <fullName evidence="9">Pre-mRNA splicing factor CLF1</fullName>
    </recommendedName>
</protein>
<keyword evidence="3 6" id="KW-1133">Transmembrane helix</keyword>
<sequence length="715" mass="75563">MTLPQPEVSLTGACSVIYNNTLYEYSQSAFQSLALEEGAEWETLANGHSVEGGVCVGSTPTNTSEAGLYVVGGTSSDSEYKGLQKFTYATGKWQSIEPQVAVTQSRVWHSATYLNNSDTILIYAGSQDGEQHISSQTFTVGAKEPYTVLAYQSSAPPAIAPILLPWSDTQAVMLGGDATNSKVMLFESGTGWTDSGCTLADPITKNTTEVKAVMMTGDDGSKHLYTFDLSVSPNTVNRTVLKDGSGAAIVGAAPVSKRDLDANNWPQYNSTLAPKDTRSQYSLAVDSAGLVVMSGGNDDDVLCLFDGKQNRWNNATALLGSKQVSIQSLPTSSPTSTATASLTSTASATESATESPTTVAAAATSTSSGLPPTTILGIALGIIFGVAILLIGLLFLIKRKRQRQSFVEAGHSRRDSGIPNEKGFVRDMAQATGPQFRGHAPQDSAGSFSSVAILMGKVHNKPETKRSSGSSMSNKAFKSSIGRPQQLPATEPDYTPEDEKAVAFAADANPVKPRNGPVLNRDGERRSSGWNRYWSGGSTLNMLGFGSAGAGSGSRRETGVSEQSSHYSDPHRMTQDSATVPPLQLDLAFPVPPLEGRPEFNRVNSGSPTVSHYTDNLKEGMSGQIERPISSVSSSGYSSGIPPSVHETWDPTIAKEPWGSNRAPSSIYSAYPTALGAPGTSRPPNGISRQPPLAKASVSSDMSWLNLGEQNRQFG</sequence>
<keyword evidence="8" id="KW-1185">Reference proteome</keyword>
<evidence type="ECO:0000256" key="5">
    <source>
        <dbReference type="SAM" id="MobiDB-lite"/>
    </source>
</evidence>
<keyword evidence="2 6" id="KW-0812">Transmembrane</keyword>
<feature type="compositionally biased region" description="Polar residues" evidence="5">
    <location>
        <begin position="467"/>
        <end position="477"/>
    </location>
</feature>
<proteinExistence type="predicted"/>
<feature type="region of interest" description="Disordered" evidence="5">
    <location>
        <begin position="652"/>
        <end position="715"/>
    </location>
</feature>
<feature type="region of interest" description="Disordered" evidence="5">
    <location>
        <begin position="460"/>
        <end position="494"/>
    </location>
</feature>
<dbReference type="Gene3D" id="2.120.10.80">
    <property type="entry name" value="Kelch-type beta propeller"/>
    <property type="match status" value="1"/>
</dbReference>
<dbReference type="RefSeq" id="XP_040716784.1">
    <property type="nucleotide sequence ID" value="XM_040855782.1"/>
</dbReference>
<dbReference type="InterPro" id="IPR051694">
    <property type="entry name" value="Immunoregulatory_rcpt-like"/>
</dbReference>
<dbReference type="EMBL" id="MCFJ01000005">
    <property type="protein sequence ID" value="ORY65820.1"/>
    <property type="molecule type" value="Genomic_DNA"/>
</dbReference>
<evidence type="ECO:0000256" key="1">
    <source>
        <dbReference type="ARBA" id="ARBA00004167"/>
    </source>
</evidence>
<dbReference type="Proteomes" id="UP000193689">
    <property type="component" value="Unassembled WGS sequence"/>
</dbReference>
<organism evidence="7 8">
    <name type="scientific">Pseudomassariella vexata</name>
    <dbReference type="NCBI Taxonomy" id="1141098"/>
    <lineage>
        <taxon>Eukaryota</taxon>
        <taxon>Fungi</taxon>
        <taxon>Dikarya</taxon>
        <taxon>Ascomycota</taxon>
        <taxon>Pezizomycotina</taxon>
        <taxon>Sordariomycetes</taxon>
        <taxon>Xylariomycetidae</taxon>
        <taxon>Amphisphaeriales</taxon>
        <taxon>Pseudomassariaceae</taxon>
        <taxon>Pseudomassariella</taxon>
    </lineage>
</organism>
<evidence type="ECO:0000313" key="8">
    <source>
        <dbReference type="Proteomes" id="UP000193689"/>
    </source>
</evidence>
<dbReference type="PANTHER" id="PTHR15549">
    <property type="entry name" value="PAIRED IMMUNOGLOBULIN-LIKE TYPE 2 RECEPTOR"/>
    <property type="match status" value="1"/>
</dbReference>
<feature type="transmembrane region" description="Helical" evidence="6">
    <location>
        <begin position="375"/>
        <end position="397"/>
    </location>
</feature>
<dbReference type="InterPro" id="IPR011043">
    <property type="entry name" value="Gal_Oxase/kelch_b-propeller"/>
</dbReference>
<evidence type="ECO:0000256" key="2">
    <source>
        <dbReference type="ARBA" id="ARBA00022692"/>
    </source>
</evidence>
<evidence type="ECO:0000256" key="6">
    <source>
        <dbReference type="SAM" id="Phobius"/>
    </source>
</evidence>
<comment type="subcellular location">
    <subcellularLocation>
        <location evidence="1">Membrane</location>
        <topology evidence="1">Single-pass membrane protein</topology>
    </subcellularLocation>
</comment>
<dbReference type="PANTHER" id="PTHR15549:SF34">
    <property type="entry name" value="MID2 DOMAIN-CONTAINING PROTEIN"/>
    <property type="match status" value="1"/>
</dbReference>
<feature type="region of interest" description="Disordered" evidence="5">
    <location>
        <begin position="548"/>
        <end position="577"/>
    </location>
</feature>
<name>A0A1Y2E2Q0_9PEZI</name>
<dbReference type="InterPro" id="IPR015915">
    <property type="entry name" value="Kelch-typ_b-propeller"/>
</dbReference>
<comment type="caution">
    <text evidence="7">The sequence shown here is derived from an EMBL/GenBank/DDBJ whole genome shotgun (WGS) entry which is preliminary data.</text>
</comment>
<evidence type="ECO:0000256" key="3">
    <source>
        <dbReference type="ARBA" id="ARBA00022989"/>
    </source>
</evidence>
<dbReference type="GO" id="GO:0016020">
    <property type="term" value="C:membrane"/>
    <property type="evidence" value="ECO:0007669"/>
    <property type="project" value="UniProtKB-SubCell"/>
</dbReference>
<evidence type="ECO:0008006" key="9">
    <source>
        <dbReference type="Google" id="ProtNLM"/>
    </source>
</evidence>
<dbReference type="GO" id="GO:0071944">
    <property type="term" value="C:cell periphery"/>
    <property type="evidence" value="ECO:0007669"/>
    <property type="project" value="UniProtKB-ARBA"/>
</dbReference>
<dbReference type="OrthoDB" id="5352000at2759"/>
<dbReference type="GeneID" id="63771994"/>
<reference evidence="7 8" key="1">
    <citation type="submission" date="2016-07" db="EMBL/GenBank/DDBJ databases">
        <title>Pervasive Adenine N6-methylation of Active Genes in Fungi.</title>
        <authorList>
            <consortium name="DOE Joint Genome Institute"/>
            <person name="Mondo S.J."/>
            <person name="Dannebaum R.O."/>
            <person name="Kuo R.C."/>
            <person name="Labutti K."/>
            <person name="Haridas S."/>
            <person name="Kuo A."/>
            <person name="Salamov A."/>
            <person name="Ahrendt S.R."/>
            <person name="Lipzen A."/>
            <person name="Sullivan W."/>
            <person name="Andreopoulos W.B."/>
            <person name="Clum A."/>
            <person name="Lindquist E."/>
            <person name="Daum C."/>
            <person name="Ramamoorthy G.K."/>
            <person name="Gryganskyi A."/>
            <person name="Culley D."/>
            <person name="Magnuson J.K."/>
            <person name="James T.Y."/>
            <person name="O'Malley M.A."/>
            <person name="Stajich J.E."/>
            <person name="Spatafora J.W."/>
            <person name="Visel A."/>
            <person name="Grigoriev I.V."/>
        </authorList>
    </citation>
    <scope>NUCLEOTIDE SEQUENCE [LARGE SCALE GENOMIC DNA]</scope>
    <source>
        <strain evidence="7 8">CBS 129021</strain>
    </source>
</reference>
<gene>
    <name evidence="7" type="ORF">BCR38DRAFT_340359</name>
</gene>
<evidence type="ECO:0000313" key="7">
    <source>
        <dbReference type="EMBL" id="ORY65820.1"/>
    </source>
</evidence>
<dbReference type="SUPFAM" id="SSF50965">
    <property type="entry name" value="Galactose oxidase, central domain"/>
    <property type="match status" value="1"/>
</dbReference>
<keyword evidence="4 6" id="KW-0472">Membrane</keyword>
<evidence type="ECO:0000256" key="4">
    <source>
        <dbReference type="ARBA" id="ARBA00023136"/>
    </source>
</evidence>
<dbReference type="STRING" id="1141098.A0A1Y2E2Q0"/>
<feature type="compositionally biased region" description="Polar residues" evidence="5">
    <location>
        <begin position="697"/>
        <end position="715"/>
    </location>
</feature>
<dbReference type="InParanoid" id="A0A1Y2E2Q0"/>